<dbReference type="PANTHER" id="PTHR13789:SF309">
    <property type="entry name" value="PUTATIVE (AFU_ORTHOLOGUE AFUA_6G14510)-RELATED"/>
    <property type="match status" value="1"/>
</dbReference>
<evidence type="ECO:0000256" key="1">
    <source>
        <dbReference type="ARBA" id="ARBA00023002"/>
    </source>
</evidence>
<sequence>MSDITHIDIAVIGAGLGGAAAAALLNKAGFAVHCFEQAPEFTRLGAGIHIGPNVMKIFREIGLEDRLAHIGAHPSHWYSRDGRTGDYLSKIKLGDFAVKEYGAPYITIHRGDMHAEQIGALEPETVHFDYRLTDLQEREDDVLLSFANGKQVAARLVVGADGINSMIREKLLGPEKPRFSGWVGHRALIDMNKLRAGGMEYERCVKWWWEKSRHIMAYATKADGSEYYYVTGVPVEGGWEHDTGFVESSKEEMEAIFGDDAHPMVRGLIDATTEVTKWPFWNRDVLSLWSRGRLCLLGDACHPMRPHMAQGACMAIEDAMILTRALQQTGTGDYRTAFGIYEATRRERATKVQTISNANTWLKQPEDPAWVYAYDPVHAPLQDSVA</sequence>
<keyword evidence="5" id="KW-1185">Reference proteome</keyword>
<dbReference type="PANTHER" id="PTHR13789">
    <property type="entry name" value="MONOOXYGENASE"/>
    <property type="match status" value="1"/>
</dbReference>
<organism evidence="4 5">
    <name type="scientific">Corticibacter populi</name>
    <dbReference type="NCBI Taxonomy" id="1550736"/>
    <lineage>
        <taxon>Bacteria</taxon>
        <taxon>Pseudomonadati</taxon>
        <taxon>Pseudomonadota</taxon>
        <taxon>Betaproteobacteria</taxon>
        <taxon>Burkholderiales</taxon>
        <taxon>Comamonadaceae</taxon>
        <taxon>Corticibacter</taxon>
    </lineage>
</organism>
<evidence type="ECO:0000259" key="3">
    <source>
        <dbReference type="Pfam" id="PF01494"/>
    </source>
</evidence>
<comment type="caution">
    <text evidence="4">The sequence shown here is derived from an EMBL/GenBank/DDBJ whole genome shotgun (WGS) entry which is preliminary data.</text>
</comment>
<dbReference type="Proteomes" id="UP000278006">
    <property type="component" value="Unassembled WGS sequence"/>
</dbReference>
<keyword evidence="1" id="KW-0560">Oxidoreductase</keyword>
<protein>
    <submittedName>
        <fullName evidence="4">6-hydroxynicotinate 3-monooxygenase</fullName>
    </submittedName>
</protein>
<gene>
    <name evidence="4" type="ORF">D8I35_10865</name>
</gene>
<dbReference type="EMBL" id="RDQO01000003">
    <property type="protein sequence ID" value="RMX05682.1"/>
    <property type="molecule type" value="Genomic_DNA"/>
</dbReference>
<dbReference type="InterPro" id="IPR002938">
    <property type="entry name" value="FAD-bd"/>
</dbReference>
<reference evidence="4 5" key="1">
    <citation type="submission" date="2018-10" db="EMBL/GenBank/DDBJ databases">
        <title>Draft genome of Cortibacter populi DSM10536.</title>
        <authorList>
            <person name="Bernier A.-M."/>
            <person name="Bernard K."/>
        </authorList>
    </citation>
    <scope>NUCLEOTIDE SEQUENCE [LARGE SCALE GENOMIC DNA]</scope>
    <source>
        <strain evidence="4 5">DSM 105136</strain>
    </source>
</reference>
<accession>A0A3M6QT79</accession>
<dbReference type="SUPFAM" id="SSF51905">
    <property type="entry name" value="FAD/NAD(P)-binding domain"/>
    <property type="match status" value="1"/>
</dbReference>
<dbReference type="InterPro" id="IPR036188">
    <property type="entry name" value="FAD/NAD-bd_sf"/>
</dbReference>
<evidence type="ECO:0000313" key="5">
    <source>
        <dbReference type="Proteomes" id="UP000278006"/>
    </source>
</evidence>
<dbReference type="GO" id="GO:0004497">
    <property type="term" value="F:monooxygenase activity"/>
    <property type="evidence" value="ECO:0007669"/>
    <property type="project" value="UniProtKB-KW"/>
</dbReference>
<name>A0A3M6QT79_9BURK</name>
<feature type="domain" description="FAD-binding" evidence="3">
    <location>
        <begin position="7"/>
        <end position="353"/>
    </location>
</feature>
<dbReference type="OrthoDB" id="9782160at2"/>
<dbReference type="RefSeq" id="WP_122229178.1">
    <property type="nucleotide sequence ID" value="NZ_RDQO01000003.1"/>
</dbReference>
<evidence type="ECO:0000256" key="2">
    <source>
        <dbReference type="ARBA" id="ARBA00023033"/>
    </source>
</evidence>
<dbReference type="PRINTS" id="PR00420">
    <property type="entry name" value="RNGMNOXGNASE"/>
</dbReference>
<dbReference type="Pfam" id="PF01494">
    <property type="entry name" value="FAD_binding_3"/>
    <property type="match status" value="1"/>
</dbReference>
<evidence type="ECO:0000313" key="4">
    <source>
        <dbReference type="EMBL" id="RMX05682.1"/>
    </source>
</evidence>
<dbReference type="AlphaFoldDB" id="A0A3M6QT79"/>
<keyword evidence="2 4" id="KW-0503">Monooxygenase</keyword>
<dbReference type="GO" id="GO:0071949">
    <property type="term" value="F:FAD binding"/>
    <property type="evidence" value="ECO:0007669"/>
    <property type="project" value="InterPro"/>
</dbReference>
<dbReference type="InterPro" id="IPR050493">
    <property type="entry name" value="FAD-dep_Monooxygenase_BioMet"/>
</dbReference>
<proteinExistence type="predicted"/>
<dbReference type="Gene3D" id="3.50.50.60">
    <property type="entry name" value="FAD/NAD(P)-binding domain"/>
    <property type="match status" value="1"/>
</dbReference>